<keyword evidence="3" id="KW-0067">ATP-binding</keyword>
<keyword evidence="1" id="KW-0813">Transport</keyword>
<evidence type="ECO:0000256" key="1">
    <source>
        <dbReference type="ARBA" id="ARBA00022448"/>
    </source>
</evidence>
<dbReference type="InterPro" id="IPR003439">
    <property type="entry name" value="ABC_transporter-like_ATP-bd"/>
</dbReference>
<dbReference type="InterPro" id="IPR027417">
    <property type="entry name" value="P-loop_NTPase"/>
</dbReference>
<protein>
    <submittedName>
        <fullName evidence="3">ATP-binding cassette domain-containing protein</fullName>
    </submittedName>
</protein>
<proteinExistence type="predicted"/>
<dbReference type="GO" id="GO:0005524">
    <property type="term" value="F:ATP binding"/>
    <property type="evidence" value="ECO:0007669"/>
    <property type="project" value="UniProtKB-KW"/>
</dbReference>
<dbReference type="Gene3D" id="3.40.50.300">
    <property type="entry name" value="P-loop containing nucleotide triphosphate hydrolases"/>
    <property type="match status" value="1"/>
</dbReference>
<dbReference type="SUPFAM" id="SSF52540">
    <property type="entry name" value="P-loop containing nucleoside triphosphate hydrolases"/>
    <property type="match status" value="1"/>
</dbReference>
<name>A0ABT0CTV0_9HYPH</name>
<evidence type="ECO:0000259" key="2">
    <source>
        <dbReference type="Pfam" id="PF00005"/>
    </source>
</evidence>
<gene>
    <name evidence="3" type="ORF">MKI86_23225</name>
</gene>
<dbReference type="Proteomes" id="UP001201844">
    <property type="component" value="Unassembled WGS sequence"/>
</dbReference>
<accession>A0ABT0CTV0</accession>
<evidence type="ECO:0000313" key="4">
    <source>
        <dbReference type="Proteomes" id="UP001201844"/>
    </source>
</evidence>
<dbReference type="EMBL" id="JAKVIN010000015">
    <property type="protein sequence ID" value="MCJ8152043.1"/>
    <property type="molecule type" value="Genomic_DNA"/>
</dbReference>
<keyword evidence="4" id="KW-1185">Reference proteome</keyword>
<dbReference type="PANTHER" id="PTHR42781:SF4">
    <property type="entry name" value="SPERMIDINE_PUTRESCINE IMPORT ATP-BINDING PROTEIN POTA"/>
    <property type="match status" value="1"/>
</dbReference>
<dbReference type="RefSeq" id="WP_241605796.1">
    <property type="nucleotide sequence ID" value="NZ_JAKVIN010000015.1"/>
</dbReference>
<sequence>MKALAYALVLVGRSHLVTGGRPQLSGGQQQRVAIARSTAIEPKIVLLDERCRTWGARICVDVGELREFQQRLKLNTILVTHEQEEITVRARIAVFNEGRIQQVGTPIHLYKASANPWR</sequence>
<keyword evidence="3" id="KW-0614">Plasmid</keyword>
<comment type="caution">
    <text evidence="3">The sequence shown here is derived from an EMBL/GenBank/DDBJ whole genome shotgun (WGS) entry which is preliminary data.</text>
</comment>
<feature type="domain" description="ABC transporter" evidence="2">
    <location>
        <begin position="21"/>
        <end position="49"/>
    </location>
</feature>
<organism evidence="3 4">
    <name type="scientific">Shinella sedimenti</name>
    <dbReference type="NCBI Taxonomy" id="2919913"/>
    <lineage>
        <taxon>Bacteria</taxon>
        <taxon>Pseudomonadati</taxon>
        <taxon>Pseudomonadota</taxon>
        <taxon>Alphaproteobacteria</taxon>
        <taxon>Hyphomicrobiales</taxon>
        <taxon>Rhizobiaceae</taxon>
        <taxon>Shinella</taxon>
    </lineage>
</organism>
<geneLocation type="plasmid" evidence="3">
    <name>unnamed</name>
</geneLocation>
<reference evidence="3 4" key="1">
    <citation type="submission" date="2022-02" db="EMBL/GenBank/DDBJ databases">
        <title>Shinella B3.7 sp. nov., isolated from Sediment (Zhairuo Island).</title>
        <authorList>
            <person name="Chen G."/>
        </authorList>
    </citation>
    <scope>NUCLEOTIDE SEQUENCE [LARGE SCALE GENOMIC DNA]</scope>
    <source>
        <strain evidence="3 4">B3.7</strain>
        <plasmid evidence="3">unnamed</plasmid>
    </source>
</reference>
<evidence type="ECO:0000313" key="3">
    <source>
        <dbReference type="EMBL" id="MCJ8152043.1"/>
    </source>
</evidence>
<dbReference type="PANTHER" id="PTHR42781">
    <property type="entry name" value="SPERMIDINE/PUTRESCINE IMPORT ATP-BINDING PROTEIN POTA"/>
    <property type="match status" value="1"/>
</dbReference>
<dbReference type="Pfam" id="PF00005">
    <property type="entry name" value="ABC_tran"/>
    <property type="match status" value="1"/>
</dbReference>
<keyword evidence="3" id="KW-0547">Nucleotide-binding</keyword>
<dbReference type="InterPro" id="IPR050093">
    <property type="entry name" value="ABC_SmlMolc_Importer"/>
</dbReference>